<organism evidence="1 2">
    <name type="scientific">Candidatus Microbacterium stercoravium</name>
    <dbReference type="NCBI Taxonomy" id="2838697"/>
    <lineage>
        <taxon>Bacteria</taxon>
        <taxon>Bacillati</taxon>
        <taxon>Actinomycetota</taxon>
        <taxon>Actinomycetes</taxon>
        <taxon>Micrococcales</taxon>
        <taxon>Microbacteriaceae</taxon>
        <taxon>Microbacterium</taxon>
    </lineage>
</organism>
<evidence type="ECO:0000313" key="2">
    <source>
        <dbReference type="Proteomes" id="UP000824220"/>
    </source>
</evidence>
<dbReference type="AlphaFoldDB" id="A0A9D2H3R4"/>
<dbReference type="Proteomes" id="UP000824220">
    <property type="component" value="Unassembled WGS sequence"/>
</dbReference>
<gene>
    <name evidence="1" type="ORF">H9800_04505</name>
</gene>
<reference evidence="1" key="1">
    <citation type="journal article" date="2021" name="PeerJ">
        <title>Extensive microbial diversity within the chicken gut microbiome revealed by metagenomics and culture.</title>
        <authorList>
            <person name="Gilroy R."/>
            <person name="Ravi A."/>
            <person name="Getino M."/>
            <person name="Pursley I."/>
            <person name="Horton D.L."/>
            <person name="Alikhan N.F."/>
            <person name="Baker D."/>
            <person name="Gharbi K."/>
            <person name="Hall N."/>
            <person name="Watson M."/>
            <person name="Adriaenssens E.M."/>
            <person name="Foster-Nyarko E."/>
            <person name="Jarju S."/>
            <person name="Secka A."/>
            <person name="Antonio M."/>
            <person name="Oren A."/>
            <person name="Chaudhuri R.R."/>
            <person name="La Ragione R."/>
            <person name="Hildebrand F."/>
            <person name="Pallen M.J."/>
        </authorList>
    </citation>
    <scope>NUCLEOTIDE SEQUENCE</scope>
    <source>
        <strain evidence="1">ChiHjej8B7-3636</strain>
    </source>
</reference>
<protein>
    <submittedName>
        <fullName evidence="1">WXG100 family type VII secretion target</fullName>
    </submittedName>
</protein>
<accession>A0A9D2H3R4</accession>
<name>A0A9D2H3R4_9MICO</name>
<dbReference type="Gene3D" id="1.10.287.1060">
    <property type="entry name" value="ESAT-6-like"/>
    <property type="match status" value="1"/>
</dbReference>
<dbReference type="EMBL" id="DXAM01000059">
    <property type="protein sequence ID" value="HJA04102.1"/>
    <property type="molecule type" value="Genomic_DNA"/>
</dbReference>
<comment type="caution">
    <text evidence="1">The sequence shown here is derived from an EMBL/GenBank/DDBJ whole genome shotgun (WGS) entry which is preliminary data.</text>
</comment>
<dbReference type="Pfam" id="PF06013">
    <property type="entry name" value="WXG100"/>
    <property type="match status" value="1"/>
</dbReference>
<dbReference type="InterPro" id="IPR036689">
    <property type="entry name" value="ESAT-6-like_sf"/>
</dbReference>
<evidence type="ECO:0000313" key="1">
    <source>
        <dbReference type="EMBL" id="HJA04102.1"/>
    </source>
</evidence>
<reference evidence="1" key="2">
    <citation type="submission" date="2021-04" db="EMBL/GenBank/DDBJ databases">
        <authorList>
            <person name="Gilroy R."/>
        </authorList>
    </citation>
    <scope>NUCLEOTIDE SEQUENCE</scope>
    <source>
        <strain evidence="1">ChiHjej8B7-3636</strain>
    </source>
</reference>
<sequence length="83" mass="9170">METAAGKLEDGQVDIETLLEDLQGVVDDLVEDGFKTEKASDNYRTNYQELTDSLKEAAQSVGAMAQWLTKTADDLRGFDDDHS</sequence>
<dbReference type="SUPFAM" id="SSF140453">
    <property type="entry name" value="EsxAB dimer-like"/>
    <property type="match status" value="1"/>
</dbReference>
<proteinExistence type="predicted"/>
<dbReference type="InterPro" id="IPR010310">
    <property type="entry name" value="T7SS_ESAT-6-like"/>
</dbReference>